<protein>
    <submittedName>
        <fullName evidence="1">Uncharacterized protein</fullName>
    </submittedName>
</protein>
<dbReference type="AlphaFoldDB" id="A0A4V6DBZ1"/>
<dbReference type="Proteomes" id="UP000298652">
    <property type="component" value="Chromosome 2"/>
</dbReference>
<keyword evidence="2" id="KW-1185">Reference proteome</keyword>
<name>A0A4V6DBZ1_SETVI</name>
<sequence>MDREQSCLPFMHLVQVNAVAFGRSVLCKFDGRGRSVAVRSIAGVRFMWGSV</sequence>
<proteinExistence type="predicted"/>
<evidence type="ECO:0000313" key="1">
    <source>
        <dbReference type="EMBL" id="TKW35466.1"/>
    </source>
</evidence>
<dbReference type="Gramene" id="TKW35466">
    <property type="protein sequence ID" value="TKW35466"/>
    <property type="gene ID" value="SEVIR_2G374350v2"/>
</dbReference>
<accession>A0A4V6DBZ1</accession>
<dbReference type="EMBL" id="CM016553">
    <property type="protein sequence ID" value="TKW35466.1"/>
    <property type="molecule type" value="Genomic_DNA"/>
</dbReference>
<evidence type="ECO:0000313" key="2">
    <source>
        <dbReference type="Proteomes" id="UP000298652"/>
    </source>
</evidence>
<gene>
    <name evidence="1" type="ORF">SEVIR_2G374350v2</name>
</gene>
<organism evidence="1 2">
    <name type="scientific">Setaria viridis</name>
    <name type="common">Green bristlegrass</name>
    <name type="synonym">Setaria italica subsp. viridis</name>
    <dbReference type="NCBI Taxonomy" id="4556"/>
    <lineage>
        <taxon>Eukaryota</taxon>
        <taxon>Viridiplantae</taxon>
        <taxon>Streptophyta</taxon>
        <taxon>Embryophyta</taxon>
        <taxon>Tracheophyta</taxon>
        <taxon>Spermatophyta</taxon>
        <taxon>Magnoliopsida</taxon>
        <taxon>Liliopsida</taxon>
        <taxon>Poales</taxon>
        <taxon>Poaceae</taxon>
        <taxon>PACMAD clade</taxon>
        <taxon>Panicoideae</taxon>
        <taxon>Panicodae</taxon>
        <taxon>Paniceae</taxon>
        <taxon>Cenchrinae</taxon>
        <taxon>Setaria</taxon>
    </lineage>
</organism>
<reference evidence="1" key="1">
    <citation type="submission" date="2019-03" db="EMBL/GenBank/DDBJ databases">
        <title>WGS assembly of Setaria viridis.</title>
        <authorList>
            <person name="Huang P."/>
            <person name="Jenkins J."/>
            <person name="Grimwood J."/>
            <person name="Barry K."/>
            <person name="Healey A."/>
            <person name="Mamidi S."/>
            <person name="Sreedasyam A."/>
            <person name="Shu S."/>
            <person name="Feldman M."/>
            <person name="Wu J."/>
            <person name="Yu Y."/>
            <person name="Chen C."/>
            <person name="Johnson J."/>
            <person name="Rokhsar D."/>
            <person name="Baxter I."/>
            <person name="Schmutz J."/>
            <person name="Brutnell T."/>
            <person name="Kellogg E."/>
        </authorList>
    </citation>
    <scope>NUCLEOTIDE SEQUENCE [LARGE SCALE GENOMIC DNA]</scope>
</reference>